<dbReference type="PRINTS" id="PR00364">
    <property type="entry name" value="DISEASERSIST"/>
</dbReference>
<feature type="domain" description="NB-ARC" evidence="4">
    <location>
        <begin position="195"/>
        <end position="349"/>
    </location>
</feature>
<accession>A0A1D1XZU1</accession>
<dbReference type="Pfam" id="PF23559">
    <property type="entry name" value="WHD_DRP"/>
    <property type="match status" value="1"/>
</dbReference>
<dbReference type="AlphaFoldDB" id="A0A1D1XZU1"/>
<feature type="domain" description="Disease resistance R13L4/SHOC-2-like LRR" evidence="6">
    <location>
        <begin position="555"/>
        <end position="636"/>
    </location>
</feature>
<evidence type="ECO:0000259" key="4">
    <source>
        <dbReference type="Pfam" id="PF00931"/>
    </source>
</evidence>
<dbReference type="SMART" id="SM00369">
    <property type="entry name" value="LRR_TYP"/>
    <property type="match status" value="5"/>
</dbReference>
<protein>
    <submittedName>
        <fullName evidence="8">Putative disease resistance RPP13-like protein 1</fullName>
    </submittedName>
</protein>
<dbReference type="EMBL" id="GDJX01002503">
    <property type="protein sequence ID" value="JAT65433.1"/>
    <property type="molecule type" value="Transcribed_RNA"/>
</dbReference>
<dbReference type="Pfam" id="PF00931">
    <property type="entry name" value="NB-ARC"/>
    <property type="match status" value="1"/>
</dbReference>
<dbReference type="InterPro" id="IPR042197">
    <property type="entry name" value="Apaf_helical"/>
</dbReference>
<dbReference type="PANTHER" id="PTHR36766:SF40">
    <property type="entry name" value="DISEASE RESISTANCE PROTEIN RGA3"/>
    <property type="match status" value="1"/>
</dbReference>
<dbReference type="InterPro" id="IPR002182">
    <property type="entry name" value="NB-ARC"/>
</dbReference>
<dbReference type="SUPFAM" id="SSF52058">
    <property type="entry name" value="L domain-like"/>
    <property type="match status" value="1"/>
</dbReference>
<evidence type="ECO:0000259" key="7">
    <source>
        <dbReference type="Pfam" id="PF25019"/>
    </source>
</evidence>
<dbReference type="PANTHER" id="PTHR36766">
    <property type="entry name" value="PLANT BROAD-SPECTRUM MILDEW RESISTANCE PROTEIN RPW8"/>
    <property type="match status" value="1"/>
</dbReference>
<keyword evidence="3" id="KW-0611">Plant defense</keyword>
<dbReference type="Gene3D" id="1.10.10.10">
    <property type="entry name" value="Winged helix-like DNA-binding domain superfamily/Winged helix DNA-binding domain"/>
    <property type="match status" value="1"/>
</dbReference>
<evidence type="ECO:0000256" key="1">
    <source>
        <dbReference type="ARBA" id="ARBA00022614"/>
    </source>
</evidence>
<dbReference type="InterPro" id="IPR056789">
    <property type="entry name" value="LRR_R13L1-DRL21"/>
</dbReference>
<proteinExistence type="predicted"/>
<dbReference type="InterPro" id="IPR027417">
    <property type="entry name" value="P-loop_NTPase"/>
</dbReference>
<dbReference type="InterPro" id="IPR058922">
    <property type="entry name" value="WHD_DRP"/>
</dbReference>
<sequence>QKGERREWQIARGMSWFTPHRRPTGPSWHYPDDVGKVLQRWSEDKLLPLVRAWLTGVEESCGISETTGCLKRDLQAWVRDAEDALDEWRFEQLRAKAEAPLAPPAVRRKAQHDPLADLLADPSFRRRVGRLKAAFDEILSDDRHLRLEEAGGSNQDWGPLPTSSLLCERYVCDRKDDREMLLGFLKSPEGAMGKTLTVVGIVGAPGVGKTTFVQLVYNDPMVPKHFHPCGWVSVSKPMGMCKLTRAILESFSGKACGFSSLVLLQDMLKKVTAGQRFLLVLDHVWDETLDGWEMLLRTFSDCAPGSVIMFTTQDERVANKTRIVPCEYFLLEFLSNDDCWSVFKKHAFDSLPADPRLVEIGQSIAHECQGLPLVAKELGYRLRSECDVHVWEEFLQHGMEEVVFEVLRPSYRNLPVHLRRCFVYCSVFPKGYLFRKEELVRMWMAQGLIEDKSQRSLDLSKLEDVGLQYFDELVSRSFFQKAEGSEAFVMPNPFHALAQSISDGEWLTVKDIDFHCRLRDALQKVRHLSLVPSNSALTTKSLSVTTHIPSFLVVQARSLQNIAHVTLSEEAFHSLNRLRVLDASNTPIVALPDAIGNMKHLRYLNLSGTKIKWLPESVFKLHNLQTLDLDCTEITEPQTADQNESSTEKSGLPDAIGNLSNLHCLSLNFTKIRKLPESIGKLSKLRTLNLGATDVDELPETVSHLKGLKSLCLNYSKVRSLPESIHELSSLQELELEHCESLKALPKNMKGLSKLQHLMLTISLPVYMPTGMGKLSSLKTLPKFNLGKGDGSCGIEELKDLSYLEELGISGLCNVVNLHDAEAANLKNKDRLSKLTLMWPCSELDALFEHLIDRGSEEQLNEHNDQIDVRNMPDSNINSLMSRRNSHTGVQVSFSNAAVKEEDVFETLKPHNDLRSLDIRFYGGGRFPRWMGDPSFSELTHLVLKNCMKCKAFPQLGQLPQLMELDIDGTSVEQVGPDFCRNGDQKGFPSLEKLLFQNMFKWEVWDGVEKGDFPSLQELIFFNCPKLKRLPRLDSSLTILKVERCAVTAIPITESLQVLALCACDNLISLSELPSLNSLRNITLMYCHNLASLPSFPILEKLWIEECEQLLPHKISLPGRLKIHELSSTVFLAF</sequence>
<name>A0A1D1XZU1_9ARAE</name>
<dbReference type="Pfam" id="PF23598">
    <property type="entry name" value="LRR_14"/>
    <property type="match status" value="2"/>
</dbReference>
<dbReference type="GO" id="GO:0043531">
    <property type="term" value="F:ADP binding"/>
    <property type="evidence" value="ECO:0007669"/>
    <property type="project" value="InterPro"/>
</dbReference>
<dbReference type="Gene3D" id="1.10.8.430">
    <property type="entry name" value="Helical domain of apoptotic protease-activating factors"/>
    <property type="match status" value="1"/>
</dbReference>
<feature type="non-terminal residue" evidence="8">
    <location>
        <position position="1"/>
    </location>
</feature>
<dbReference type="InterPro" id="IPR055414">
    <property type="entry name" value="LRR_R13L4/SHOC2-like"/>
</dbReference>
<dbReference type="Gene3D" id="3.80.10.10">
    <property type="entry name" value="Ribonuclease Inhibitor"/>
    <property type="match status" value="3"/>
</dbReference>
<feature type="domain" description="Disease resistance R13L4/SHOC-2-like LRR" evidence="6">
    <location>
        <begin position="654"/>
        <end position="715"/>
    </location>
</feature>
<organism evidence="8">
    <name type="scientific">Anthurium amnicola</name>
    <dbReference type="NCBI Taxonomy" id="1678845"/>
    <lineage>
        <taxon>Eukaryota</taxon>
        <taxon>Viridiplantae</taxon>
        <taxon>Streptophyta</taxon>
        <taxon>Embryophyta</taxon>
        <taxon>Tracheophyta</taxon>
        <taxon>Spermatophyta</taxon>
        <taxon>Magnoliopsida</taxon>
        <taxon>Liliopsida</taxon>
        <taxon>Araceae</taxon>
        <taxon>Pothoideae</taxon>
        <taxon>Potheae</taxon>
        <taxon>Anthurium</taxon>
    </lineage>
</organism>
<evidence type="ECO:0000313" key="9">
    <source>
        <dbReference type="EMBL" id="JAT65433.1"/>
    </source>
</evidence>
<feature type="domain" description="R13L1/DRL21-like LRR repeat region" evidence="7">
    <location>
        <begin position="795"/>
        <end position="862"/>
    </location>
</feature>
<evidence type="ECO:0000313" key="8">
    <source>
        <dbReference type="EMBL" id="JAT47880.1"/>
    </source>
</evidence>
<feature type="domain" description="Disease resistance protein winged helix" evidence="5">
    <location>
        <begin position="427"/>
        <end position="498"/>
    </location>
</feature>
<keyword evidence="2" id="KW-0677">Repeat</keyword>
<dbReference type="InterPro" id="IPR036388">
    <property type="entry name" value="WH-like_DNA-bd_sf"/>
</dbReference>
<evidence type="ECO:0000256" key="2">
    <source>
        <dbReference type="ARBA" id="ARBA00022737"/>
    </source>
</evidence>
<dbReference type="GO" id="GO:0006952">
    <property type="term" value="P:defense response"/>
    <property type="evidence" value="ECO:0007669"/>
    <property type="project" value="UniProtKB-KW"/>
</dbReference>
<gene>
    <name evidence="8" type="primary">RPPL1_70</name>
    <name evidence="9" type="synonym">RPPL1_46</name>
    <name evidence="8" type="ORF">g.125932</name>
    <name evidence="9" type="ORF">g.125940</name>
</gene>
<dbReference type="EMBL" id="GDJX01020056">
    <property type="protein sequence ID" value="JAT47880.1"/>
    <property type="molecule type" value="Transcribed_RNA"/>
</dbReference>
<evidence type="ECO:0000259" key="5">
    <source>
        <dbReference type="Pfam" id="PF23559"/>
    </source>
</evidence>
<dbReference type="Gene3D" id="3.40.50.300">
    <property type="entry name" value="P-loop containing nucleotide triphosphate hydrolases"/>
    <property type="match status" value="1"/>
</dbReference>
<evidence type="ECO:0000256" key="3">
    <source>
        <dbReference type="ARBA" id="ARBA00022821"/>
    </source>
</evidence>
<evidence type="ECO:0000259" key="6">
    <source>
        <dbReference type="Pfam" id="PF23598"/>
    </source>
</evidence>
<keyword evidence="1" id="KW-0433">Leucine-rich repeat</keyword>
<dbReference type="Pfam" id="PF25019">
    <property type="entry name" value="LRR_R13L1-DRL21"/>
    <property type="match status" value="2"/>
</dbReference>
<reference evidence="8" key="1">
    <citation type="submission" date="2015-07" db="EMBL/GenBank/DDBJ databases">
        <title>Transcriptome Assembly of Anthurium amnicola.</title>
        <authorList>
            <person name="Suzuki J."/>
        </authorList>
    </citation>
    <scope>NUCLEOTIDE SEQUENCE</scope>
</reference>
<dbReference type="SUPFAM" id="SSF52540">
    <property type="entry name" value="P-loop containing nucleoside triphosphate hydrolases"/>
    <property type="match status" value="1"/>
</dbReference>
<dbReference type="InterPro" id="IPR032675">
    <property type="entry name" value="LRR_dom_sf"/>
</dbReference>
<feature type="domain" description="R13L1/DRL21-like LRR repeat region" evidence="7">
    <location>
        <begin position="896"/>
        <end position="968"/>
    </location>
</feature>
<dbReference type="InterPro" id="IPR003591">
    <property type="entry name" value="Leu-rich_rpt_typical-subtyp"/>
</dbReference>